<gene>
    <name evidence="2" type="ORF">DXH95_11050</name>
</gene>
<dbReference type="EMBL" id="QRGP01000002">
    <property type="protein sequence ID" value="RDV02505.1"/>
    <property type="molecule type" value="Genomic_DNA"/>
</dbReference>
<dbReference type="Proteomes" id="UP000263833">
    <property type="component" value="Unassembled WGS sequence"/>
</dbReference>
<sequence>MVIEHALLQVRLGEEAAFEAAMAEARPLIAASPGFHGIEVRPATEKPGLYLLLVRWDSIADHRDGFRKSDRYQQWRALLHCFYDPMPSVDYFEDPL</sequence>
<dbReference type="GO" id="GO:0004497">
    <property type="term" value="F:monooxygenase activity"/>
    <property type="evidence" value="ECO:0007669"/>
    <property type="project" value="UniProtKB-KW"/>
</dbReference>
<reference evidence="3" key="1">
    <citation type="submission" date="2018-08" db="EMBL/GenBank/DDBJ databases">
        <authorList>
            <person name="Kim S.-J."/>
            <person name="Jung G.-Y."/>
        </authorList>
    </citation>
    <scope>NUCLEOTIDE SEQUENCE [LARGE SCALE GENOMIC DNA]</scope>
    <source>
        <strain evidence="3">GY_G</strain>
    </source>
</reference>
<feature type="domain" description="ABM" evidence="1">
    <location>
        <begin position="2"/>
        <end position="92"/>
    </location>
</feature>
<accession>A0A371B4I2</accession>
<protein>
    <submittedName>
        <fullName evidence="2">Antibiotic biosynthesis monooxygenase</fullName>
    </submittedName>
</protein>
<dbReference type="AlphaFoldDB" id="A0A371B4I2"/>
<dbReference type="SUPFAM" id="SSF54909">
    <property type="entry name" value="Dimeric alpha+beta barrel"/>
    <property type="match status" value="1"/>
</dbReference>
<proteinExistence type="predicted"/>
<dbReference type="InterPro" id="IPR011008">
    <property type="entry name" value="Dimeric_a/b-barrel"/>
</dbReference>
<keyword evidence="2" id="KW-0560">Oxidoreductase</keyword>
<comment type="caution">
    <text evidence="2">The sequence shown here is derived from an EMBL/GenBank/DDBJ whole genome shotgun (WGS) entry which is preliminary data.</text>
</comment>
<dbReference type="RefSeq" id="WP_115549611.1">
    <property type="nucleotide sequence ID" value="NZ_QRGP01000002.1"/>
</dbReference>
<dbReference type="Gene3D" id="3.30.70.100">
    <property type="match status" value="1"/>
</dbReference>
<name>A0A371B4I2_9SPHN</name>
<dbReference type="InterPro" id="IPR007138">
    <property type="entry name" value="ABM_dom"/>
</dbReference>
<organism evidence="2 3">
    <name type="scientific">Sphingorhabdus pulchriflava</name>
    <dbReference type="NCBI Taxonomy" id="2292257"/>
    <lineage>
        <taxon>Bacteria</taxon>
        <taxon>Pseudomonadati</taxon>
        <taxon>Pseudomonadota</taxon>
        <taxon>Alphaproteobacteria</taxon>
        <taxon>Sphingomonadales</taxon>
        <taxon>Sphingomonadaceae</taxon>
        <taxon>Sphingorhabdus</taxon>
    </lineage>
</organism>
<evidence type="ECO:0000313" key="2">
    <source>
        <dbReference type="EMBL" id="RDV02505.1"/>
    </source>
</evidence>
<dbReference type="Pfam" id="PF03992">
    <property type="entry name" value="ABM"/>
    <property type="match status" value="1"/>
</dbReference>
<keyword evidence="3" id="KW-1185">Reference proteome</keyword>
<keyword evidence="2" id="KW-0503">Monooxygenase</keyword>
<dbReference type="OrthoDB" id="9798157at2"/>
<evidence type="ECO:0000259" key="1">
    <source>
        <dbReference type="PROSITE" id="PS51725"/>
    </source>
</evidence>
<dbReference type="PROSITE" id="PS51725">
    <property type="entry name" value="ABM"/>
    <property type="match status" value="1"/>
</dbReference>
<evidence type="ECO:0000313" key="3">
    <source>
        <dbReference type="Proteomes" id="UP000263833"/>
    </source>
</evidence>